<keyword evidence="9" id="KW-0067">ATP-binding</keyword>
<evidence type="ECO:0000256" key="11">
    <source>
        <dbReference type="ARBA" id="ARBA00023012"/>
    </source>
</evidence>
<dbReference type="GO" id="GO:0005886">
    <property type="term" value="C:plasma membrane"/>
    <property type="evidence" value="ECO:0007669"/>
    <property type="project" value="TreeGrafter"/>
</dbReference>
<dbReference type="GO" id="GO:0005524">
    <property type="term" value="F:ATP binding"/>
    <property type="evidence" value="ECO:0007669"/>
    <property type="project" value="UniProtKB-KW"/>
</dbReference>
<dbReference type="Proteomes" id="UP000540787">
    <property type="component" value="Unassembled WGS sequence"/>
</dbReference>
<dbReference type="AlphaFoldDB" id="A0A7X0CDB0"/>
<feature type="domain" description="Histidine kinase" evidence="14">
    <location>
        <begin position="248"/>
        <end position="459"/>
    </location>
</feature>
<dbReference type="RefSeq" id="WP_183552862.1">
    <property type="nucleotide sequence ID" value="NZ_JACHBX010000001.1"/>
</dbReference>
<feature type="transmembrane region" description="Helical" evidence="13">
    <location>
        <begin position="164"/>
        <end position="187"/>
    </location>
</feature>
<dbReference type="SMART" id="SM00388">
    <property type="entry name" value="HisKA"/>
    <property type="match status" value="1"/>
</dbReference>
<comment type="caution">
    <text evidence="15">The sequence shown here is derived from an EMBL/GenBank/DDBJ whole genome shotgun (WGS) entry which is preliminary data.</text>
</comment>
<dbReference type="CDD" id="cd00082">
    <property type="entry name" value="HisKA"/>
    <property type="match status" value="1"/>
</dbReference>
<dbReference type="PRINTS" id="PR00344">
    <property type="entry name" value="BCTRLSENSOR"/>
</dbReference>
<evidence type="ECO:0000313" key="15">
    <source>
        <dbReference type="EMBL" id="MBB6133435.1"/>
    </source>
</evidence>
<evidence type="ECO:0000256" key="9">
    <source>
        <dbReference type="ARBA" id="ARBA00022840"/>
    </source>
</evidence>
<keyword evidence="16" id="KW-1185">Reference proteome</keyword>
<evidence type="ECO:0000256" key="4">
    <source>
        <dbReference type="ARBA" id="ARBA00022553"/>
    </source>
</evidence>
<organism evidence="15 16">
    <name type="scientific">Massilia aurea</name>
    <dbReference type="NCBI Taxonomy" id="373040"/>
    <lineage>
        <taxon>Bacteria</taxon>
        <taxon>Pseudomonadati</taxon>
        <taxon>Pseudomonadota</taxon>
        <taxon>Betaproteobacteria</taxon>
        <taxon>Burkholderiales</taxon>
        <taxon>Oxalobacteraceae</taxon>
        <taxon>Telluria group</taxon>
        <taxon>Massilia</taxon>
    </lineage>
</organism>
<name>A0A7X0CDB0_9BURK</name>
<keyword evidence="6 13" id="KW-0812">Transmembrane</keyword>
<evidence type="ECO:0000256" key="13">
    <source>
        <dbReference type="SAM" id="Phobius"/>
    </source>
</evidence>
<evidence type="ECO:0000256" key="7">
    <source>
        <dbReference type="ARBA" id="ARBA00022741"/>
    </source>
</evidence>
<dbReference type="InterPro" id="IPR003661">
    <property type="entry name" value="HisK_dim/P_dom"/>
</dbReference>
<dbReference type="GO" id="GO:0000155">
    <property type="term" value="F:phosphorelay sensor kinase activity"/>
    <property type="evidence" value="ECO:0007669"/>
    <property type="project" value="InterPro"/>
</dbReference>
<evidence type="ECO:0000256" key="6">
    <source>
        <dbReference type="ARBA" id="ARBA00022692"/>
    </source>
</evidence>
<evidence type="ECO:0000256" key="8">
    <source>
        <dbReference type="ARBA" id="ARBA00022777"/>
    </source>
</evidence>
<keyword evidence="5 15" id="KW-0808">Transferase</keyword>
<evidence type="ECO:0000256" key="10">
    <source>
        <dbReference type="ARBA" id="ARBA00022989"/>
    </source>
</evidence>
<dbReference type="Pfam" id="PF02518">
    <property type="entry name" value="HATPase_c"/>
    <property type="match status" value="1"/>
</dbReference>
<gene>
    <name evidence="15" type="ORF">HD842_001546</name>
</gene>
<evidence type="ECO:0000256" key="12">
    <source>
        <dbReference type="ARBA" id="ARBA00023136"/>
    </source>
</evidence>
<evidence type="ECO:0000256" key="2">
    <source>
        <dbReference type="ARBA" id="ARBA00004141"/>
    </source>
</evidence>
<dbReference type="InterPro" id="IPR036890">
    <property type="entry name" value="HATPase_C_sf"/>
</dbReference>
<dbReference type="Pfam" id="PF00512">
    <property type="entry name" value="HisKA"/>
    <property type="match status" value="1"/>
</dbReference>
<dbReference type="InterPro" id="IPR036097">
    <property type="entry name" value="HisK_dim/P_sf"/>
</dbReference>
<dbReference type="SUPFAM" id="SSF55874">
    <property type="entry name" value="ATPase domain of HSP90 chaperone/DNA topoisomerase II/histidine kinase"/>
    <property type="match status" value="1"/>
</dbReference>
<keyword evidence="4" id="KW-0597">Phosphoprotein</keyword>
<sequence length="459" mass="49626">MSGRRYSIRRRLIVRTMACMLLILGGISLAAHWFAGHESEEFFSARLASSARVLETLAAHQLETATIGAPIVIPIPQQLGYSGGPTPYGHPYEHKIAFQVWNADGRLLARSASAPEAPLGPLAAGYTSKLLGETLWQVFALKSGHVWVVVAEKDEVREEMVEQLGASVLAPVIIGGILLVLAVNLVLATNLAPLRTLADAIARREPESLAPVELPDLPRELAPVVDELNSLLQRVAAAFEREQQFIDAAAHEIRTPIAAVQLHVQNALRAANQAECDASLGEAVGALERTTQLAEQLLTFSRLASGTDMQLQRQVSLAEVCRDVMALQEPLLDRRGQSLGLSATHDCSVQGDPYRLQQLLRNLIENASRHGLARGDIDVAIDCSEGQCLLRVSNDGDPVPDEETENVFRPYYRLRPGGKSGAGLGLSIVRQIADQHGATVMIARKVDGQGCVVTVAFPR</sequence>
<keyword evidence="8 15" id="KW-0418">Kinase</keyword>
<protein>
    <recommendedName>
        <fullName evidence="3">histidine kinase</fullName>
        <ecNumber evidence="3">2.7.13.3</ecNumber>
    </recommendedName>
</protein>
<comment type="subcellular location">
    <subcellularLocation>
        <location evidence="2">Membrane</location>
        <topology evidence="2">Multi-pass membrane protein</topology>
    </subcellularLocation>
</comment>
<dbReference type="SUPFAM" id="SSF47384">
    <property type="entry name" value="Homodimeric domain of signal transducing histidine kinase"/>
    <property type="match status" value="1"/>
</dbReference>
<reference evidence="15 16" key="1">
    <citation type="submission" date="2020-08" db="EMBL/GenBank/DDBJ databases">
        <title>The Agave Microbiome: Exploring the role of microbial communities in plant adaptations to desert environments.</title>
        <authorList>
            <person name="Partida-Martinez L.P."/>
        </authorList>
    </citation>
    <scope>NUCLEOTIDE SEQUENCE [LARGE SCALE GENOMIC DNA]</scope>
    <source>
        <strain evidence="15 16">AT3.2</strain>
    </source>
</reference>
<keyword evidence="10 13" id="KW-1133">Transmembrane helix</keyword>
<comment type="catalytic activity">
    <reaction evidence="1">
        <text>ATP + protein L-histidine = ADP + protein N-phospho-L-histidine.</text>
        <dbReference type="EC" id="2.7.13.3"/>
    </reaction>
</comment>
<dbReference type="EMBL" id="JACHBX010000001">
    <property type="protein sequence ID" value="MBB6133435.1"/>
    <property type="molecule type" value="Genomic_DNA"/>
</dbReference>
<dbReference type="PANTHER" id="PTHR45436:SF14">
    <property type="entry name" value="SENSOR PROTEIN QSEC"/>
    <property type="match status" value="1"/>
</dbReference>
<accession>A0A7X0CDB0</accession>
<dbReference type="PANTHER" id="PTHR45436">
    <property type="entry name" value="SENSOR HISTIDINE KINASE YKOH"/>
    <property type="match status" value="1"/>
</dbReference>
<evidence type="ECO:0000259" key="14">
    <source>
        <dbReference type="PROSITE" id="PS50109"/>
    </source>
</evidence>
<feature type="transmembrane region" description="Helical" evidence="13">
    <location>
        <begin position="12"/>
        <end position="35"/>
    </location>
</feature>
<evidence type="ECO:0000256" key="5">
    <source>
        <dbReference type="ARBA" id="ARBA00022679"/>
    </source>
</evidence>
<keyword evidence="7" id="KW-0547">Nucleotide-binding</keyword>
<evidence type="ECO:0000313" key="16">
    <source>
        <dbReference type="Proteomes" id="UP000540787"/>
    </source>
</evidence>
<dbReference type="InterPro" id="IPR003594">
    <property type="entry name" value="HATPase_dom"/>
</dbReference>
<dbReference type="Gene3D" id="3.30.565.10">
    <property type="entry name" value="Histidine kinase-like ATPase, C-terminal domain"/>
    <property type="match status" value="1"/>
</dbReference>
<dbReference type="InterPro" id="IPR005467">
    <property type="entry name" value="His_kinase_dom"/>
</dbReference>
<dbReference type="InterPro" id="IPR004358">
    <property type="entry name" value="Sig_transdc_His_kin-like_C"/>
</dbReference>
<keyword evidence="11" id="KW-0902">Two-component regulatory system</keyword>
<dbReference type="InterPro" id="IPR050428">
    <property type="entry name" value="TCS_sensor_his_kinase"/>
</dbReference>
<dbReference type="PROSITE" id="PS50109">
    <property type="entry name" value="HIS_KIN"/>
    <property type="match status" value="1"/>
</dbReference>
<keyword evidence="12 13" id="KW-0472">Membrane</keyword>
<dbReference type="Gene3D" id="1.10.287.130">
    <property type="match status" value="1"/>
</dbReference>
<dbReference type="EC" id="2.7.13.3" evidence="3"/>
<proteinExistence type="predicted"/>
<evidence type="ECO:0000256" key="3">
    <source>
        <dbReference type="ARBA" id="ARBA00012438"/>
    </source>
</evidence>
<evidence type="ECO:0000256" key="1">
    <source>
        <dbReference type="ARBA" id="ARBA00000085"/>
    </source>
</evidence>
<dbReference type="SMART" id="SM00387">
    <property type="entry name" value="HATPase_c"/>
    <property type="match status" value="1"/>
</dbReference>